<dbReference type="SMART" id="SM00387">
    <property type="entry name" value="HATPase_c"/>
    <property type="match status" value="1"/>
</dbReference>
<dbReference type="EMBL" id="RKLR01000006">
    <property type="protein sequence ID" value="MBX0324360.1"/>
    <property type="molecule type" value="Genomic_DNA"/>
</dbReference>
<evidence type="ECO:0000256" key="2">
    <source>
        <dbReference type="ARBA" id="ARBA00012438"/>
    </source>
</evidence>
<proteinExistence type="predicted"/>
<dbReference type="InterPro" id="IPR005467">
    <property type="entry name" value="His_kinase_dom"/>
</dbReference>
<dbReference type="PROSITE" id="PS50109">
    <property type="entry name" value="HIS_KIN"/>
    <property type="match status" value="1"/>
</dbReference>
<dbReference type="Gene3D" id="3.30.565.10">
    <property type="entry name" value="Histidine kinase-like ATPase, C-terminal domain"/>
    <property type="match status" value="1"/>
</dbReference>
<dbReference type="CDD" id="cd00082">
    <property type="entry name" value="HisKA"/>
    <property type="match status" value="1"/>
</dbReference>
<evidence type="ECO:0000256" key="5">
    <source>
        <dbReference type="ARBA" id="ARBA00023012"/>
    </source>
</evidence>
<feature type="domain" description="Histidine kinase" evidence="7">
    <location>
        <begin position="281"/>
        <end position="477"/>
    </location>
</feature>
<accession>A0AAW4PV33</accession>
<feature type="coiled-coil region" evidence="6">
    <location>
        <begin position="254"/>
        <end position="288"/>
    </location>
</feature>
<keyword evidence="3" id="KW-0808">Transferase</keyword>
<dbReference type="SUPFAM" id="SSF47384">
    <property type="entry name" value="Homodimeric domain of signal transducing histidine kinase"/>
    <property type="match status" value="1"/>
</dbReference>
<evidence type="ECO:0000259" key="7">
    <source>
        <dbReference type="PROSITE" id="PS50109"/>
    </source>
</evidence>
<dbReference type="Gene3D" id="2.10.70.100">
    <property type="match status" value="1"/>
</dbReference>
<evidence type="ECO:0000256" key="4">
    <source>
        <dbReference type="ARBA" id="ARBA00022777"/>
    </source>
</evidence>
<dbReference type="InterPro" id="IPR003594">
    <property type="entry name" value="HATPase_dom"/>
</dbReference>
<dbReference type="Pfam" id="PF00512">
    <property type="entry name" value="HisKA"/>
    <property type="match status" value="1"/>
</dbReference>
<dbReference type="Pfam" id="PF02518">
    <property type="entry name" value="HATPase_c"/>
    <property type="match status" value="1"/>
</dbReference>
<dbReference type="Gene3D" id="1.10.287.130">
    <property type="match status" value="1"/>
</dbReference>
<dbReference type="InterPro" id="IPR050736">
    <property type="entry name" value="Sensor_HK_Regulatory"/>
</dbReference>
<dbReference type="Pfam" id="PF08447">
    <property type="entry name" value="PAS_3"/>
    <property type="match status" value="1"/>
</dbReference>
<keyword evidence="9" id="KW-1185">Reference proteome</keyword>
<name>A0AAW4PV33_9EURY</name>
<comment type="catalytic activity">
    <reaction evidence="1">
        <text>ATP + protein L-histidine = ADP + protein N-phospho-L-histidine.</text>
        <dbReference type="EC" id="2.7.13.3"/>
    </reaction>
</comment>
<dbReference type="PANTHER" id="PTHR43711:SF1">
    <property type="entry name" value="HISTIDINE KINASE 1"/>
    <property type="match status" value="1"/>
</dbReference>
<dbReference type="SUPFAM" id="SSF55874">
    <property type="entry name" value="ATPase domain of HSP90 chaperone/DNA topoisomerase II/histidine kinase"/>
    <property type="match status" value="1"/>
</dbReference>
<keyword evidence="5" id="KW-0902">Two-component regulatory system</keyword>
<dbReference type="Gene3D" id="3.30.450.20">
    <property type="entry name" value="PAS domain"/>
    <property type="match status" value="1"/>
</dbReference>
<dbReference type="InterPro" id="IPR036097">
    <property type="entry name" value="HisK_dim/P_sf"/>
</dbReference>
<comment type="caution">
    <text evidence="8">The sequence shown here is derived from an EMBL/GenBank/DDBJ whole genome shotgun (WGS) entry which is preliminary data.</text>
</comment>
<dbReference type="Proteomes" id="UP001430377">
    <property type="component" value="Unassembled WGS sequence"/>
</dbReference>
<dbReference type="GO" id="GO:0000155">
    <property type="term" value="F:phosphorelay sensor kinase activity"/>
    <property type="evidence" value="ECO:0007669"/>
    <property type="project" value="InterPro"/>
</dbReference>
<evidence type="ECO:0000313" key="9">
    <source>
        <dbReference type="Proteomes" id="UP001430377"/>
    </source>
</evidence>
<dbReference type="InterPro" id="IPR035965">
    <property type="entry name" value="PAS-like_dom_sf"/>
</dbReference>
<dbReference type="CDD" id="cd00130">
    <property type="entry name" value="PAS"/>
    <property type="match status" value="1"/>
</dbReference>
<keyword evidence="4" id="KW-0418">Kinase</keyword>
<gene>
    <name evidence="8" type="ORF">EGH21_15120</name>
</gene>
<dbReference type="AlphaFoldDB" id="A0AAW4PV33"/>
<dbReference type="EC" id="2.7.13.3" evidence="2"/>
<evidence type="ECO:0000256" key="6">
    <source>
        <dbReference type="SAM" id="Coils"/>
    </source>
</evidence>
<keyword evidence="6" id="KW-0175">Coiled coil</keyword>
<sequence>MTEPSRYKLLFVAEDDGQLPDIVSELDSIPIFDVELAVELPNVDPAAIPDTVDGVIVSGALDDATLNKVVGIARNRWPETPVMLTLTDSQARTTSEAALSAVDDCLSESIPGANRSVLKHRIISTVQNNRAQMELHRHRELLKRTQELGDIGGWEYDIDSEELRWTEQIYHIHELPLEYEPTVDDALGFYHEKDRSQIREKLETLLETGQQFSLQVRLVTAKGNVRWVRVQGDAKIDDGRVQKTRGAIQDVTGLVEQRTETEKLRGNLREEKDRLERLARVLSHELRNPLTVIHGQLQLYRDSGDESQLDAVERNVDRLDDVVDDTLWLVQEDDTVTEMAMVDVDSVAEDAWRIVGDDAVTLHTASMERIPANRSLLQTIFEKLFENTLTHTSASRIEVGPCYMGDYLDGFYVDDDGEGFDTATPEELFEIGTKGMSGGSGIGLSVVDEIVRRHDWSITAMESDDGGARFEIKTSLL</sequence>
<evidence type="ECO:0000256" key="3">
    <source>
        <dbReference type="ARBA" id="ARBA00022679"/>
    </source>
</evidence>
<dbReference type="InterPro" id="IPR013655">
    <property type="entry name" value="PAS_fold_3"/>
</dbReference>
<evidence type="ECO:0000313" key="8">
    <source>
        <dbReference type="EMBL" id="MBX0324360.1"/>
    </source>
</evidence>
<protein>
    <recommendedName>
        <fullName evidence="2">histidine kinase</fullName>
        <ecNumber evidence="2">2.7.13.3</ecNumber>
    </recommendedName>
</protein>
<dbReference type="SUPFAM" id="SSF55785">
    <property type="entry name" value="PYP-like sensor domain (PAS domain)"/>
    <property type="match status" value="1"/>
</dbReference>
<dbReference type="PANTHER" id="PTHR43711">
    <property type="entry name" value="TWO-COMPONENT HISTIDINE KINASE"/>
    <property type="match status" value="1"/>
</dbReference>
<reference evidence="8 9" key="1">
    <citation type="submission" date="2021-06" db="EMBL/GenBank/DDBJ databases">
        <title>Halomicroarcula sp. a new haloarchaeum isolated from saline soil.</title>
        <authorList>
            <person name="Duran-Viseras A."/>
            <person name="Sanchez-Porro C."/>
            <person name="Ventosa A."/>
        </authorList>
    </citation>
    <scope>NUCLEOTIDE SEQUENCE [LARGE SCALE GENOMIC DNA]</scope>
    <source>
        <strain evidence="8 9">F13</strain>
    </source>
</reference>
<dbReference type="InterPro" id="IPR003661">
    <property type="entry name" value="HisK_dim/P_dom"/>
</dbReference>
<dbReference type="RefSeq" id="WP_220619316.1">
    <property type="nucleotide sequence ID" value="NZ_RKLR01000006.1"/>
</dbReference>
<dbReference type="InterPro" id="IPR000014">
    <property type="entry name" value="PAS"/>
</dbReference>
<evidence type="ECO:0000256" key="1">
    <source>
        <dbReference type="ARBA" id="ARBA00000085"/>
    </source>
</evidence>
<dbReference type="SMART" id="SM00388">
    <property type="entry name" value="HisKA"/>
    <property type="match status" value="1"/>
</dbReference>
<organism evidence="8 9">
    <name type="scientific">Haloarcula rubra</name>
    <dbReference type="NCBI Taxonomy" id="2487747"/>
    <lineage>
        <taxon>Archaea</taxon>
        <taxon>Methanobacteriati</taxon>
        <taxon>Methanobacteriota</taxon>
        <taxon>Stenosarchaea group</taxon>
        <taxon>Halobacteria</taxon>
        <taxon>Halobacteriales</taxon>
        <taxon>Haloarculaceae</taxon>
        <taxon>Haloarcula</taxon>
    </lineage>
</organism>
<dbReference type="InterPro" id="IPR036890">
    <property type="entry name" value="HATPase_C_sf"/>
</dbReference>